<keyword evidence="3" id="KW-1185">Reference proteome</keyword>
<accession>A0ABV3WZ78</accession>
<dbReference type="Proteomes" id="UP001559025">
    <property type="component" value="Unassembled WGS sequence"/>
</dbReference>
<dbReference type="EMBL" id="JAZHFV010000008">
    <property type="protein sequence ID" value="MEX4009985.1"/>
    <property type="molecule type" value="Genomic_DNA"/>
</dbReference>
<feature type="transmembrane region" description="Helical" evidence="1">
    <location>
        <begin position="60"/>
        <end position="83"/>
    </location>
</feature>
<keyword evidence="1" id="KW-0812">Transmembrane</keyword>
<dbReference type="RefSeq" id="WP_368804756.1">
    <property type="nucleotide sequence ID" value="NZ_JAZHFV010000008.1"/>
</dbReference>
<name>A0ABV3WZ78_9HYPH</name>
<keyword evidence="1" id="KW-1133">Transmembrane helix</keyword>
<evidence type="ECO:0000256" key="1">
    <source>
        <dbReference type="SAM" id="Phobius"/>
    </source>
</evidence>
<protein>
    <submittedName>
        <fullName evidence="2">Uncharacterized protein</fullName>
    </submittedName>
</protein>
<gene>
    <name evidence="2" type="ORF">V1479_21955</name>
</gene>
<sequence>MRPVLKRSAKLGCVIRYGAFAAFVSWSLIAIVTHATASWLGECTLALTALDDWLAPAGTLIESVAGPVTAIIWLLGLLAILGLSELASRPTS</sequence>
<proteinExistence type="predicted"/>
<keyword evidence="1" id="KW-0472">Membrane</keyword>
<reference evidence="2 3" key="1">
    <citation type="submission" date="2024-01" db="EMBL/GenBank/DDBJ databases">
        <title>New evidence supports the origin of RcGTA from prophage.</title>
        <authorList>
            <person name="Xu Y."/>
            <person name="Liu B."/>
            <person name="Chen F."/>
        </authorList>
    </citation>
    <scope>NUCLEOTIDE SEQUENCE [LARGE SCALE GENOMIC DNA]</scope>
    <source>
        <strain evidence="2 3">CBW1107-2</strain>
    </source>
</reference>
<organism evidence="2 3">
    <name type="scientific">Neoaquamicrobium sediminum</name>
    <dbReference type="NCBI Taxonomy" id="1849104"/>
    <lineage>
        <taxon>Bacteria</taxon>
        <taxon>Pseudomonadati</taxon>
        <taxon>Pseudomonadota</taxon>
        <taxon>Alphaproteobacteria</taxon>
        <taxon>Hyphomicrobiales</taxon>
        <taxon>Phyllobacteriaceae</taxon>
        <taxon>Neoaquamicrobium</taxon>
    </lineage>
</organism>
<feature type="transmembrane region" description="Helical" evidence="1">
    <location>
        <begin position="20"/>
        <end position="40"/>
    </location>
</feature>
<comment type="caution">
    <text evidence="2">The sequence shown here is derived from an EMBL/GenBank/DDBJ whole genome shotgun (WGS) entry which is preliminary data.</text>
</comment>
<evidence type="ECO:0000313" key="3">
    <source>
        <dbReference type="Proteomes" id="UP001559025"/>
    </source>
</evidence>
<evidence type="ECO:0000313" key="2">
    <source>
        <dbReference type="EMBL" id="MEX4009985.1"/>
    </source>
</evidence>